<feature type="non-terminal residue" evidence="1">
    <location>
        <position position="1"/>
    </location>
</feature>
<name>A0ABD0N2C2_CIRMR</name>
<evidence type="ECO:0000313" key="1">
    <source>
        <dbReference type="EMBL" id="KAL0156319.1"/>
    </source>
</evidence>
<protein>
    <submittedName>
        <fullName evidence="1">Uncharacterized protein</fullName>
    </submittedName>
</protein>
<dbReference type="Proteomes" id="UP001529510">
    <property type="component" value="Unassembled WGS sequence"/>
</dbReference>
<proteinExistence type="predicted"/>
<comment type="caution">
    <text evidence="1">The sequence shown here is derived from an EMBL/GenBank/DDBJ whole genome shotgun (WGS) entry which is preliminary data.</text>
</comment>
<dbReference type="EMBL" id="JAMKFB020000024">
    <property type="protein sequence ID" value="KAL0156319.1"/>
    <property type="molecule type" value="Genomic_DNA"/>
</dbReference>
<evidence type="ECO:0000313" key="2">
    <source>
        <dbReference type="Proteomes" id="UP001529510"/>
    </source>
</evidence>
<gene>
    <name evidence="1" type="ORF">M9458_047565</name>
</gene>
<organism evidence="1 2">
    <name type="scientific">Cirrhinus mrigala</name>
    <name type="common">Mrigala</name>
    <dbReference type="NCBI Taxonomy" id="683832"/>
    <lineage>
        <taxon>Eukaryota</taxon>
        <taxon>Metazoa</taxon>
        <taxon>Chordata</taxon>
        <taxon>Craniata</taxon>
        <taxon>Vertebrata</taxon>
        <taxon>Euteleostomi</taxon>
        <taxon>Actinopterygii</taxon>
        <taxon>Neopterygii</taxon>
        <taxon>Teleostei</taxon>
        <taxon>Ostariophysi</taxon>
        <taxon>Cypriniformes</taxon>
        <taxon>Cyprinidae</taxon>
        <taxon>Labeoninae</taxon>
        <taxon>Labeonini</taxon>
        <taxon>Cirrhinus</taxon>
    </lineage>
</organism>
<sequence length="107" mass="11866">MTILEISDPCVSDEDDEGTIIVEPEDDELDAQDCKMLTDGNRVLNLEDLEDYVPQEGETFGSGADHHVLREINEPVIGKPIVLNVVRPAPARPRMGFFGSFKEHISS</sequence>
<accession>A0ABD0N2C2</accession>
<keyword evidence="2" id="KW-1185">Reference proteome</keyword>
<reference evidence="1 2" key="1">
    <citation type="submission" date="2024-05" db="EMBL/GenBank/DDBJ databases">
        <title>Genome sequencing and assembly of Indian major carp, Cirrhinus mrigala (Hamilton, 1822).</title>
        <authorList>
            <person name="Mohindra V."/>
            <person name="Chowdhury L.M."/>
            <person name="Lal K."/>
            <person name="Jena J.K."/>
        </authorList>
    </citation>
    <scope>NUCLEOTIDE SEQUENCE [LARGE SCALE GENOMIC DNA]</scope>
    <source>
        <strain evidence="1">CM1030</strain>
        <tissue evidence="1">Blood</tissue>
    </source>
</reference>
<feature type="non-terminal residue" evidence="1">
    <location>
        <position position="107"/>
    </location>
</feature>
<dbReference type="AlphaFoldDB" id="A0ABD0N2C2"/>